<dbReference type="InterPro" id="IPR048839">
    <property type="entry name" value="SPATA2_PUB-like"/>
</dbReference>
<feature type="compositionally biased region" description="Basic and acidic residues" evidence="5">
    <location>
        <begin position="353"/>
        <end position="384"/>
    </location>
</feature>
<evidence type="ECO:0000256" key="5">
    <source>
        <dbReference type="SAM" id="MobiDB-lite"/>
    </source>
</evidence>
<organism evidence="7 8">
    <name type="scientific">Pieris brassicae</name>
    <name type="common">White butterfly</name>
    <name type="synonym">Large white butterfly</name>
    <dbReference type="NCBI Taxonomy" id="7116"/>
    <lineage>
        <taxon>Eukaryota</taxon>
        <taxon>Metazoa</taxon>
        <taxon>Ecdysozoa</taxon>
        <taxon>Arthropoda</taxon>
        <taxon>Hexapoda</taxon>
        <taxon>Insecta</taxon>
        <taxon>Pterygota</taxon>
        <taxon>Neoptera</taxon>
        <taxon>Endopterygota</taxon>
        <taxon>Lepidoptera</taxon>
        <taxon>Glossata</taxon>
        <taxon>Ditrysia</taxon>
        <taxon>Papilionoidea</taxon>
        <taxon>Pieridae</taxon>
        <taxon>Pierinae</taxon>
        <taxon>Pieris</taxon>
    </lineage>
</organism>
<evidence type="ECO:0000313" key="7">
    <source>
        <dbReference type="EMBL" id="CAH4030296.1"/>
    </source>
</evidence>
<evidence type="ECO:0000256" key="4">
    <source>
        <dbReference type="PROSITE-ProRule" id="PRU00322"/>
    </source>
</evidence>
<comment type="caution">
    <text evidence="7">The sequence shown here is derived from an EMBL/GenBank/DDBJ whole genome shotgun (WGS) entry which is preliminary data.</text>
</comment>
<feature type="region of interest" description="Disordered" evidence="5">
    <location>
        <begin position="330"/>
        <end position="384"/>
    </location>
</feature>
<dbReference type="Proteomes" id="UP001152562">
    <property type="component" value="Unassembled WGS sequence"/>
</dbReference>
<dbReference type="SMART" id="SM00547">
    <property type="entry name" value="ZnF_RBZ"/>
    <property type="match status" value="2"/>
</dbReference>
<evidence type="ECO:0000313" key="8">
    <source>
        <dbReference type="Proteomes" id="UP001152562"/>
    </source>
</evidence>
<dbReference type="InterPro" id="IPR001876">
    <property type="entry name" value="Znf_RanBP2"/>
</dbReference>
<protein>
    <recommendedName>
        <fullName evidence="6">RanBP2-type domain-containing protein</fullName>
    </recommendedName>
</protein>
<feature type="compositionally biased region" description="Basic and acidic residues" evidence="5">
    <location>
        <begin position="562"/>
        <end position="574"/>
    </location>
</feature>
<dbReference type="PROSITE" id="PS50199">
    <property type="entry name" value="ZF_RANBP2_2"/>
    <property type="match status" value="1"/>
</dbReference>
<keyword evidence="1" id="KW-0479">Metal-binding</keyword>
<sequence length="674" mass="75006">MGIQEAIVALSSTEAEDIASTMPLCNIKEELYLKSIGHKNRFACCYPQGIVMVIMSCMGDVALHDRVPVLWQQIEDAHYSYLEIDDSPEKLQQKKKLQGYITEYLSLVPNEYKFGLQETSKVFQRTVNELPDYSAYRAGIGWAAMARYAANLLAQPWRKEYKVVRLYCGFYKHEVEANLVGGESLLQAMGYRALGGGRLALDGPVCPDMAAAVSRDALIAQCESQILALQIMASIWEGVWSGGGRVSWAAVAAERLTPSRGLFDDDGVYSNMPAPSAPRRRPPCRCPDVTPFAMFPSCEIPSIPYAVPYYFPLRPSYAVPPPLYAPANPAPNDAVDGSTPRRPCPLVPTARLIEYDSERDERRNRRVDGPSRSDSRPALKAREDGTGTYESWDYVFRNLSSKDRGGDGGSGFSQSSDRDSRTLDRLERDDRRKYRPTTMDLEDGLRALDLDRSHDEEASRTAKVNENLMRLKREQESKRVKRRTEERTPEVRKPEEIRKTEFIGNPSADGLVTPKVAPDKVKLLSKKEIKDRKEVLKQMVNGQVSNVEVKKLKRPIKSGAAEVEKARKPSENGVHEVYGPRSVASSSQPSGLEAQLVVSLEDGRAERWQCGTCTYLNARGLQACDMCGKSKRGPRIQPLTSGGRECPACTLVNGRDAKLCDACGTGLDRCPTYI</sequence>
<proteinExistence type="predicted"/>
<evidence type="ECO:0000256" key="1">
    <source>
        <dbReference type="ARBA" id="ARBA00022723"/>
    </source>
</evidence>
<dbReference type="PANTHER" id="PTHR15326:SF2">
    <property type="entry name" value="PROTEIN TAMOZHENNIC"/>
    <property type="match status" value="1"/>
</dbReference>
<reference evidence="7" key="1">
    <citation type="submission" date="2022-05" db="EMBL/GenBank/DDBJ databases">
        <authorList>
            <person name="Okamura Y."/>
        </authorList>
    </citation>
    <scope>NUCLEOTIDE SEQUENCE</scope>
</reference>
<dbReference type="Pfam" id="PF21388">
    <property type="entry name" value="SPATA2_PUB-like"/>
    <property type="match status" value="1"/>
</dbReference>
<dbReference type="GO" id="GO:0005737">
    <property type="term" value="C:cytoplasm"/>
    <property type="evidence" value="ECO:0007669"/>
    <property type="project" value="TreeGrafter"/>
</dbReference>
<feature type="domain" description="RanBP2-type" evidence="6">
    <location>
        <begin position="604"/>
        <end position="633"/>
    </location>
</feature>
<dbReference type="SUPFAM" id="SSF90209">
    <property type="entry name" value="Ran binding protein zinc finger-like"/>
    <property type="match status" value="1"/>
</dbReference>
<dbReference type="Gene3D" id="2.30.30.380">
    <property type="entry name" value="Zn-finger domain of Sec23/24"/>
    <property type="match status" value="1"/>
</dbReference>
<feature type="compositionally biased region" description="Basic and acidic residues" evidence="5">
    <location>
        <begin position="416"/>
        <end position="432"/>
    </location>
</feature>
<feature type="region of interest" description="Disordered" evidence="5">
    <location>
        <begin position="560"/>
        <end position="587"/>
    </location>
</feature>
<evidence type="ECO:0000256" key="3">
    <source>
        <dbReference type="ARBA" id="ARBA00022833"/>
    </source>
</evidence>
<keyword evidence="8" id="KW-1185">Reference proteome</keyword>
<keyword evidence="2 4" id="KW-0863">Zinc-finger</keyword>
<dbReference type="AlphaFoldDB" id="A0A9P0XD13"/>
<dbReference type="Gene3D" id="1.20.58.2190">
    <property type="match status" value="1"/>
</dbReference>
<dbReference type="GO" id="GO:0008270">
    <property type="term" value="F:zinc ion binding"/>
    <property type="evidence" value="ECO:0007669"/>
    <property type="project" value="UniProtKB-KW"/>
</dbReference>
<accession>A0A9P0XD13</accession>
<dbReference type="InterPro" id="IPR036443">
    <property type="entry name" value="Znf_RanBP2_sf"/>
</dbReference>
<dbReference type="PROSITE" id="PS01358">
    <property type="entry name" value="ZF_RANBP2_1"/>
    <property type="match status" value="1"/>
</dbReference>
<keyword evidence="3" id="KW-0862">Zinc</keyword>
<evidence type="ECO:0000259" key="6">
    <source>
        <dbReference type="PROSITE" id="PS50199"/>
    </source>
</evidence>
<dbReference type="Pfam" id="PF00641">
    <property type="entry name" value="Zn_ribbon_RanBP"/>
    <property type="match status" value="1"/>
</dbReference>
<name>A0A9P0XD13_PIEBR</name>
<dbReference type="PANTHER" id="PTHR15326">
    <property type="entry name" value="SPERMATOGENESIS-ASSOCIATED PROTEIN 2/TAMOZHENNIC"/>
    <property type="match status" value="1"/>
</dbReference>
<gene>
    <name evidence="7" type="ORF">PIBRA_LOCUS6962</name>
</gene>
<feature type="region of interest" description="Disordered" evidence="5">
    <location>
        <begin position="403"/>
        <end position="438"/>
    </location>
</feature>
<evidence type="ECO:0000256" key="2">
    <source>
        <dbReference type="ARBA" id="ARBA00022771"/>
    </source>
</evidence>
<dbReference type="EMBL" id="CALOZG010000010">
    <property type="protein sequence ID" value="CAH4030296.1"/>
    <property type="molecule type" value="Genomic_DNA"/>
</dbReference>